<organism evidence="1 2">
    <name type="scientific">Apiospora marii</name>
    <dbReference type="NCBI Taxonomy" id="335849"/>
    <lineage>
        <taxon>Eukaryota</taxon>
        <taxon>Fungi</taxon>
        <taxon>Dikarya</taxon>
        <taxon>Ascomycota</taxon>
        <taxon>Pezizomycotina</taxon>
        <taxon>Sordariomycetes</taxon>
        <taxon>Xylariomycetidae</taxon>
        <taxon>Amphisphaeriales</taxon>
        <taxon>Apiosporaceae</taxon>
        <taxon>Apiospora</taxon>
    </lineage>
</organism>
<evidence type="ECO:0000313" key="2">
    <source>
        <dbReference type="Proteomes" id="UP001396898"/>
    </source>
</evidence>
<proteinExistence type="predicted"/>
<accession>A0ABR1S9N4</accession>
<comment type="caution">
    <text evidence="1">The sequence shown here is derived from an EMBL/GenBank/DDBJ whole genome shotgun (WGS) entry which is preliminary data.</text>
</comment>
<protein>
    <submittedName>
        <fullName evidence="1">Uncharacterized protein</fullName>
    </submittedName>
</protein>
<sequence>MILSASWNHAVTPSPTALVKPASWIDDIFHVGFFDIGTHSRTGNRGLSVRYNITYRLSLGIGLIAGFGLRNLSMSITIAIDEANGVARVDVVVFVNGVVAPQNGRRSPGVFSPSSFGWWQGTIFLFACAGTSVGTSISGNDLNGRFWSNHHHSPLSGDIEDAVDTVFSVATRPAVWSPTALELCAHHPHPSRRSPIRSFMTIAFMESRATELIEDTDLRV</sequence>
<gene>
    <name evidence="1" type="ORF">PG991_005119</name>
</gene>
<reference evidence="1 2" key="1">
    <citation type="submission" date="2023-01" db="EMBL/GenBank/DDBJ databases">
        <title>Analysis of 21 Apiospora genomes using comparative genomics revels a genus with tremendous synthesis potential of carbohydrate active enzymes and secondary metabolites.</title>
        <authorList>
            <person name="Sorensen T."/>
        </authorList>
    </citation>
    <scope>NUCLEOTIDE SEQUENCE [LARGE SCALE GENOMIC DNA]</scope>
    <source>
        <strain evidence="1 2">CBS 20057</strain>
    </source>
</reference>
<evidence type="ECO:0000313" key="1">
    <source>
        <dbReference type="EMBL" id="KAK8028063.1"/>
    </source>
</evidence>
<dbReference type="EMBL" id="JAQQWI010000007">
    <property type="protein sequence ID" value="KAK8028063.1"/>
    <property type="molecule type" value="Genomic_DNA"/>
</dbReference>
<keyword evidence="2" id="KW-1185">Reference proteome</keyword>
<name>A0ABR1S9N4_9PEZI</name>
<dbReference type="Proteomes" id="UP001396898">
    <property type="component" value="Unassembled WGS sequence"/>
</dbReference>